<dbReference type="EMBL" id="JAEUBF010001269">
    <property type="protein sequence ID" value="KAH3671768.1"/>
    <property type="molecule type" value="Genomic_DNA"/>
</dbReference>
<accession>A0A9P8PGE8</accession>
<comment type="caution">
    <text evidence="1">The sequence shown here is derived from an EMBL/GenBank/DDBJ whole genome shotgun (WGS) entry which is preliminary data.</text>
</comment>
<dbReference type="Pfam" id="PF17235">
    <property type="entry name" value="STD1"/>
    <property type="match status" value="1"/>
</dbReference>
<protein>
    <submittedName>
        <fullName evidence="1">Uncharacterized protein</fullName>
    </submittedName>
</protein>
<organism evidence="1 2">
    <name type="scientific">Wickerhamomyces mucosus</name>
    <dbReference type="NCBI Taxonomy" id="1378264"/>
    <lineage>
        <taxon>Eukaryota</taxon>
        <taxon>Fungi</taxon>
        <taxon>Dikarya</taxon>
        <taxon>Ascomycota</taxon>
        <taxon>Saccharomycotina</taxon>
        <taxon>Saccharomycetes</taxon>
        <taxon>Phaffomycetales</taxon>
        <taxon>Wickerhamomycetaceae</taxon>
        <taxon>Wickerhamomyces</taxon>
    </lineage>
</organism>
<dbReference type="AlphaFoldDB" id="A0A9P8PGE8"/>
<name>A0A9P8PGE8_9ASCO</name>
<dbReference type="InterPro" id="IPR035189">
    <property type="entry name" value="Std1/Mth1"/>
</dbReference>
<gene>
    <name evidence="1" type="ORF">WICMUC_004579</name>
</gene>
<evidence type="ECO:0000313" key="1">
    <source>
        <dbReference type="EMBL" id="KAH3671768.1"/>
    </source>
</evidence>
<keyword evidence="2" id="KW-1185">Reference proteome</keyword>
<reference evidence="1" key="1">
    <citation type="journal article" date="2021" name="Open Biol.">
        <title>Shared evolutionary footprints suggest mitochondrial oxidative damage underlies multiple complex I losses in fungi.</title>
        <authorList>
            <person name="Schikora-Tamarit M.A."/>
            <person name="Marcet-Houben M."/>
            <person name="Nosek J."/>
            <person name="Gabaldon T."/>
        </authorList>
    </citation>
    <scope>NUCLEOTIDE SEQUENCE</scope>
    <source>
        <strain evidence="1">CBS6341</strain>
    </source>
</reference>
<dbReference type="Proteomes" id="UP000769528">
    <property type="component" value="Unassembled WGS sequence"/>
</dbReference>
<reference evidence="1" key="2">
    <citation type="submission" date="2021-01" db="EMBL/GenBank/DDBJ databases">
        <authorList>
            <person name="Schikora-Tamarit M.A."/>
        </authorList>
    </citation>
    <scope>NUCLEOTIDE SEQUENCE</scope>
    <source>
        <strain evidence="1">CBS6341</strain>
    </source>
</reference>
<evidence type="ECO:0000313" key="2">
    <source>
        <dbReference type="Proteomes" id="UP000769528"/>
    </source>
</evidence>
<dbReference type="OrthoDB" id="4088889at2759"/>
<proteinExistence type="predicted"/>
<sequence>MNFILKNIWPNPSNNNIINIPTHLEGEDEDDLDLKIASLQYFYKRYKFWKFPNFLNNFQDYQIEDLKLDYIYNRKNFEFQLQNDEHRILIDWYKNKFRSLMILSNNPSTKNLNQLNFNDQNFKFLILKPNDSIDLYIEILINQSNIYLEHNDSINYSIKLKILTNFYNLQKKFKPSYKPKFNKNDRSIIILNYLQKISEIVQIDRILKVKLIEYIQFKSNIIVEEEEEEENIPRSRLDIPNNRFKSPRSSSPIKSLRKTLNKKQSMTLIKLDKSLQDQNDYNSNNYNLSKEEIDELKSKAERSVMFRIEREKQLIMNS</sequence>